<dbReference type="InterPro" id="IPR053150">
    <property type="entry name" value="Teicoplanin_resist-assoc"/>
</dbReference>
<dbReference type="Proteomes" id="UP000184032">
    <property type="component" value="Unassembled WGS sequence"/>
</dbReference>
<organism evidence="8 9">
    <name type="scientific">Anaerosphaera aminiphila DSM 21120</name>
    <dbReference type="NCBI Taxonomy" id="1120995"/>
    <lineage>
        <taxon>Bacteria</taxon>
        <taxon>Bacillati</taxon>
        <taxon>Bacillota</taxon>
        <taxon>Tissierellia</taxon>
        <taxon>Tissierellales</taxon>
        <taxon>Peptoniphilaceae</taxon>
        <taxon>Anaerosphaera</taxon>
    </lineage>
</organism>
<dbReference type="RefSeq" id="WP_073183256.1">
    <property type="nucleotide sequence ID" value="NZ_FQXI01000001.1"/>
</dbReference>
<feature type="transmembrane region" description="Helical" evidence="5">
    <location>
        <begin position="43"/>
        <end position="63"/>
    </location>
</feature>
<feature type="domain" description="RDD" evidence="7">
    <location>
        <begin position="210"/>
        <end position="321"/>
    </location>
</feature>
<gene>
    <name evidence="8" type="ORF">SAMN02745245_00423</name>
</gene>
<feature type="transmembrane region" description="Helical" evidence="5">
    <location>
        <begin position="12"/>
        <end position="31"/>
    </location>
</feature>
<feature type="transmembrane region" description="Helical" evidence="5">
    <location>
        <begin position="216"/>
        <end position="242"/>
    </location>
</feature>
<keyword evidence="2 5" id="KW-0812">Transmembrane</keyword>
<dbReference type="Pfam" id="PF06271">
    <property type="entry name" value="RDD"/>
    <property type="match status" value="1"/>
</dbReference>
<evidence type="ECO:0000259" key="6">
    <source>
        <dbReference type="Pfam" id="PF04892"/>
    </source>
</evidence>
<evidence type="ECO:0000256" key="2">
    <source>
        <dbReference type="ARBA" id="ARBA00022692"/>
    </source>
</evidence>
<sequence>MSNYITPIFSGIIVSLLIIYLSIIPVMIYQYRKYNGVLVKRNIVMFSFVVYMLTAWFMTILPLPSIETVVDMKTIEPNLVPFKFVQDFIEKSGFVISNPKTWLHAIKSPSFYTVAFNVLLTYPFGIYLRKYFKLSLGKTILCGVLLSLFYEITQYTGLYGIYPKAYRLADIDDVMVNTLGTVLGYLTTPIVGRLLPKLESSKDKNTSAKASLIRRGVALIVDFIILDILYGILVFIFSVLGAEAFLNLNIGEVIYSYIYFITMPLVYNGETFGMKLLKIKIVNENNSELKFKEILIRNGILVSILKLTGLLSIILNNLEQSIIVVLLALGLGLAPLIFYLYVFIKWIFKRNVLFYEKISKTRTVVDES</sequence>
<feature type="transmembrane region" description="Helical" evidence="5">
    <location>
        <begin position="174"/>
        <end position="195"/>
    </location>
</feature>
<feature type="transmembrane region" description="Helical" evidence="5">
    <location>
        <begin position="321"/>
        <end position="344"/>
    </location>
</feature>
<dbReference type="PANTHER" id="PTHR36834">
    <property type="entry name" value="MEMBRANE PROTEIN-RELATED"/>
    <property type="match status" value="1"/>
</dbReference>
<evidence type="ECO:0000256" key="1">
    <source>
        <dbReference type="ARBA" id="ARBA00004141"/>
    </source>
</evidence>
<keyword evidence="4 5" id="KW-0472">Membrane</keyword>
<dbReference type="PANTHER" id="PTHR36834:SF1">
    <property type="entry name" value="INTEGRAL MEMBRANE PROTEIN"/>
    <property type="match status" value="1"/>
</dbReference>
<dbReference type="AlphaFoldDB" id="A0A1M5PRF4"/>
<keyword evidence="3 5" id="KW-1133">Transmembrane helix</keyword>
<dbReference type="EMBL" id="FQXI01000001">
    <property type="protein sequence ID" value="SHH03903.1"/>
    <property type="molecule type" value="Genomic_DNA"/>
</dbReference>
<evidence type="ECO:0000313" key="8">
    <source>
        <dbReference type="EMBL" id="SHH03903.1"/>
    </source>
</evidence>
<keyword evidence="9" id="KW-1185">Reference proteome</keyword>
<dbReference type="STRING" id="1120995.SAMN02745245_00423"/>
<evidence type="ECO:0000256" key="5">
    <source>
        <dbReference type="SAM" id="Phobius"/>
    </source>
</evidence>
<dbReference type="GO" id="GO:0016020">
    <property type="term" value="C:membrane"/>
    <property type="evidence" value="ECO:0007669"/>
    <property type="project" value="UniProtKB-SubCell"/>
</dbReference>
<dbReference type="InterPro" id="IPR010432">
    <property type="entry name" value="RDD"/>
</dbReference>
<feature type="domain" description="VanZ-like" evidence="6">
    <location>
        <begin position="48"/>
        <end position="190"/>
    </location>
</feature>
<protein>
    <submittedName>
        <fullName evidence="8">Glycopeptide antibiotics resistance protein</fullName>
    </submittedName>
</protein>
<reference evidence="8 9" key="1">
    <citation type="submission" date="2016-11" db="EMBL/GenBank/DDBJ databases">
        <authorList>
            <person name="Jaros S."/>
            <person name="Januszkiewicz K."/>
            <person name="Wedrychowicz H."/>
        </authorList>
    </citation>
    <scope>NUCLEOTIDE SEQUENCE [LARGE SCALE GENOMIC DNA]</scope>
    <source>
        <strain evidence="8 9">DSM 21120</strain>
    </source>
</reference>
<accession>A0A1M5PRF4</accession>
<comment type="subcellular location">
    <subcellularLocation>
        <location evidence="1">Membrane</location>
        <topology evidence="1">Multi-pass membrane protein</topology>
    </subcellularLocation>
</comment>
<feature type="transmembrane region" description="Helical" evidence="5">
    <location>
        <begin position="140"/>
        <end position="162"/>
    </location>
</feature>
<evidence type="ECO:0000313" key="9">
    <source>
        <dbReference type="Proteomes" id="UP000184032"/>
    </source>
</evidence>
<dbReference type="PIRSF" id="PIRSF031578">
    <property type="entry name" value="Uncharacterised_Vanz_RDD-cont"/>
    <property type="match status" value="1"/>
</dbReference>
<feature type="transmembrane region" description="Helical" evidence="5">
    <location>
        <begin position="294"/>
        <end position="315"/>
    </location>
</feature>
<dbReference type="OrthoDB" id="9805025at2"/>
<dbReference type="Pfam" id="PF04892">
    <property type="entry name" value="VanZ"/>
    <property type="match status" value="1"/>
</dbReference>
<feature type="transmembrane region" description="Helical" evidence="5">
    <location>
        <begin position="110"/>
        <end position="128"/>
    </location>
</feature>
<feature type="transmembrane region" description="Helical" evidence="5">
    <location>
        <begin position="254"/>
        <end position="273"/>
    </location>
</feature>
<evidence type="ECO:0000256" key="3">
    <source>
        <dbReference type="ARBA" id="ARBA00022989"/>
    </source>
</evidence>
<evidence type="ECO:0000259" key="7">
    <source>
        <dbReference type="Pfam" id="PF06271"/>
    </source>
</evidence>
<dbReference type="InterPro" id="IPR006976">
    <property type="entry name" value="VanZ-like"/>
</dbReference>
<evidence type="ECO:0000256" key="4">
    <source>
        <dbReference type="ARBA" id="ARBA00023136"/>
    </source>
</evidence>
<proteinExistence type="predicted"/>
<dbReference type="InterPro" id="IPR021192">
    <property type="entry name" value="UCP031578_Vanz/RDD"/>
</dbReference>
<name>A0A1M5PRF4_9FIRM</name>